<protein>
    <recommendedName>
        <fullName evidence="6">Thiamine thiazole synthase</fullName>
        <ecNumber evidence="6">2.4.2.59</ecNumber>
    </recommendedName>
</protein>
<feature type="binding site" evidence="6">
    <location>
        <position position="168"/>
    </location>
    <ligand>
        <name>Fe cation</name>
        <dbReference type="ChEBI" id="CHEBI:24875"/>
        <note>ligand shared between two adjacent protomers</note>
    </ligand>
</feature>
<dbReference type="EC" id="2.4.2.59" evidence="6"/>
<feature type="binding site" description="in other chain" evidence="6">
    <location>
        <position position="183"/>
    </location>
    <ligand>
        <name>Fe cation</name>
        <dbReference type="ChEBI" id="CHEBI:24875"/>
        <note>ligand shared between two adjacent protomers</note>
    </ligand>
</feature>
<dbReference type="Gene3D" id="3.50.50.60">
    <property type="entry name" value="FAD/NAD(P)-binding domain"/>
    <property type="match status" value="1"/>
</dbReference>
<dbReference type="InterPro" id="IPR022828">
    <property type="entry name" value="Thi4_prok"/>
</dbReference>
<accession>A0ABU3K870</accession>
<dbReference type="HAMAP" id="MF_00304">
    <property type="entry name" value="Thi4"/>
    <property type="match status" value="1"/>
</dbReference>
<organism evidence="7 8">
    <name type="scientific">Candidatus Nitronereus thalassa</name>
    <dbReference type="NCBI Taxonomy" id="3020898"/>
    <lineage>
        <taxon>Bacteria</taxon>
        <taxon>Pseudomonadati</taxon>
        <taxon>Nitrospirota</taxon>
        <taxon>Nitrospiria</taxon>
        <taxon>Nitrospirales</taxon>
        <taxon>Nitrospiraceae</taxon>
        <taxon>Candidatus Nitronereus</taxon>
    </lineage>
</organism>
<evidence type="ECO:0000256" key="3">
    <source>
        <dbReference type="ARBA" id="ARBA00022977"/>
    </source>
</evidence>
<comment type="cofactor">
    <cofactor evidence="6">
        <name>Fe(2+)</name>
        <dbReference type="ChEBI" id="CHEBI:29033"/>
    </cofactor>
</comment>
<evidence type="ECO:0000256" key="2">
    <source>
        <dbReference type="ARBA" id="ARBA00022723"/>
    </source>
</evidence>
<comment type="similarity">
    <text evidence="6">Belongs to the THI4 family.</text>
</comment>
<feature type="binding site" evidence="6">
    <location>
        <position position="241"/>
    </location>
    <ligand>
        <name>glycine</name>
        <dbReference type="ChEBI" id="CHEBI:57305"/>
    </ligand>
</feature>
<comment type="subunit">
    <text evidence="6">Homooctamer; tetramer of dimers.</text>
</comment>
<evidence type="ECO:0000256" key="5">
    <source>
        <dbReference type="ARBA" id="ARBA00023027"/>
    </source>
</evidence>
<dbReference type="InterPro" id="IPR036188">
    <property type="entry name" value="FAD/NAD-bd_sf"/>
</dbReference>
<evidence type="ECO:0000313" key="8">
    <source>
        <dbReference type="Proteomes" id="UP001250932"/>
    </source>
</evidence>
<keyword evidence="5 6" id="KW-0520">NAD</keyword>
<comment type="caution">
    <text evidence="7">The sequence shown here is derived from an EMBL/GenBank/DDBJ whole genome shotgun (WGS) entry which is preliminary data.</text>
</comment>
<feature type="binding site" description="in other chain" evidence="6">
    <location>
        <begin position="62"/>
        <end position="63"/>
    </location>
    <ligand>
        <name>NAD(+)</name>
        <dbReference type="ChEBI" id="CHEBI:57540"/>
        <note>ligand shared between two adjacent protomers</note>
    </ligand>
</feature>
<feature type="binding site" description="in other chain" evidence="6">
    <location>
        <position position="70"/>
    </location>
    <ligand>
        <name>NAD(+)</name>
        <dbReference type="ChEBI" id="CHEBI:57540"/>
        <note>ligand shared between two adjacent protomers</note>
    </ligand>
</feature>
<dbReference type="Proteomes" id="UP001250932">
    <property type="component" value="Unassembled WGS sequence"/>
</dbReference>
<dbReference type="NCBIfam" id="TIGR00292">
    <property type="entry name" value="sulfide-dependent adenosine diphosphate thiazole synthase"/>
    <property type="match status" value="1"/>
</dbReference>
<keyword evidence="2 6" id="KW-0479">Metal-binding</keyword>
<evidence type="ECO:0000256" key="4">
    <source>
        <dbReference type="ARBA" id="ARBA00023004"/>
    </source>
</evidence>
<comment type="caution">
    <text evidence="6">Lacks conserved residue(s) required for the propagation of feature annotation.</text>
</comment>
<comment type="pathway">
    <text evidence="6">Cofactor biosynthesis; thiamine diphosphate biosynthesis.</text>
</comment>
<keyword evidence="8" id="KW-1185">Reference proteome</keyword>
<comment type="catalytic activity">
    <reaction evidence="6">
        <text>hydrogen sulfide + glycine + NAD(+) = ADP-5-ethyl-4-methylthiazole-2-carboxylate + nicotinamide + 3 H2O + H(+)</text>
        <dbReference type="Rhea" id="RHEA:55704"/>
        <dbReference type="ChEBI" id="CHEBI:15377"/>
        <dbReference type="ChEBI" id="CHEBI:15378"/>
        <dbReference type="ChEBI" id="CHEBI:17154"/>
        <dbReference type="ChEBI" id="CHEBI:29919"/>
        <dbReference type="ChEBI" id="CHEBI:57305"/>
        <dbReference type="ChEBI" id="CHEBI:57540"/>
        <dbReference type="ChEBI" id="CHEBI:139151"/>
        <dbReference type="EC" id="2.4.2.59"/>
    </reaction>
</comment>
<gene>
    <name evidence="6" type="primary">thi4</name>
    <name evidence="7" type="ORF">PPG34_09340</name>
</gene>
<dbReference type="PANTHER" id="PTHR43422:SF3">
    <property type="entry name" value="THIAMINE THIAZOLE SYNTHASE"/>
    <property type="match status" value="1"/>
</dbReference>
<dbReference type="EMBL" id="JAQOUE010000001">
    <property type="protein sequence ID" value="MDT7042557.1"/>
    <property type="molecule type" value="Genomic_DNA"/>
</dbReference>
<feature type="binding site" evidence="6">
    <location>
        <position position="168"/>
    </location>
    <ligand>
        <name>NAD(+)</name>
        <dbReference type="ChEBI" id="CHEBI:57540"/>
        <note>ligand shared between two adjacent protomers</note>
    </ligand>
</feature>
<name>A0ABU3K870_9BACT</name>
<keyword evidence="7" id="KW-0328">Glycosyltransferase</keyword>
<keyword evidence="1 6" id="KW-0808">Transferase</keyword>
<evidence type="ECO:0000256" key="6">
    <source>
        <dbReference type="HAMAP-Rule" id="MF_00304"/>
    </source>
</evidence>
<dbReference type="GO" id="GO:0016757">
    <property type="term" value="F:glycosyltransferase activity"/>
    <property type="evidence" value="ECO:0007669"/>
    <property type="project" value="UniProtKB-KW"/>
</dbReference>
<sequence length="267" mass="28614">MMDNLNPAPLRERDVTRQIAREFYKEFDSLIESDVIIVGGGPSGLLCAHDLAAKGIRTLLIEQSLALGGGFWSGGYLMNKATLCEPANEILESMGVPCKPIKECAGMTIVDPPHATARLIASAYEAGAKIMNLTMVVDLILRGEGVLEGVVVNNSTAEWVGHDRIHVDPIALESKIVVDATGHDAIIVELLNKRGLYQSVPGNGGMWVARSEAMVVENTREVFPNCFVTGLAVAAVDGSPRMGPAFGSMLLSGRRAAELVYRKLKGE</sequence>
<keyword evidence="4 6" id="KW-0408">Iron</keyword>
<proteinExistence type="inferred from homology"/>
<evidence type="ECO:0000313" key="7">
    <source>
        <dbReference type="EMBL" id="MDT7042557.1"/>
    </source>
</evidence>
<evidence type="ECO:0000256" key="1">
    <source>
        <dbReference type="ARBA" id="ARBA00022679"/>
    </source>
</evidence>
<dbReference type="RefSeq" id="WP_313832981.1">
    <property type="nucleotide sequence ID" value="NZ_JAQOUE010000001.1"/>
</dbReference>
<feature type="binding site" description="in other chain" evidence="6">
    <location>
        <position position="136"/>
    </location>
    <ligand>
        <name>NAD(+)</name>
        <dbReference type="ChEBI" id="CHEBI:57540"/>
        <note>ligand shared between two adjacent protomers</note>
    </ligand>
</feature>
<dbReference type="SUPFAM" id="SSF51905">
    <property type="entry name" value="FAD/NAD(P)-binding domain"/>
    <property type="match status" value="1"/>
</dbReference>
<feature type="binding site" description="in other chain" evidence="6">
    <location>
        <position position="231"/>
    </location>
    <ligand>
        <name>NAD(+)</name>
        <dbReference type="ChEBI" id="CHEBI:57540"/>
        <note>ligand shared between two adjacent protomers</note>
    </ligand>
</feature>
<comment type="function">
    <text evidence="6">Involved in the biosynthesis of the thiazole moiety of thiamine. Catalyzes the conversion of NAD and glycine to adenosine diphosphate 5-(2-hydroxyethyl)-4-methylthiazole-2-carboxylate (ADT), an adenylated thiazole intermediate, using free sulfide as a source of sulfur.</text>
</comment>
<reference evidence="7 8" key="1">
    <citation type="journal article" date="2023" name="ISME J.">
        <title>Cultivation and genomic characterization of novel and ubiquitous marine nitrite-oxidizing bacteria from the Nitrospirales.</title>
        <authorList>
            <person name="Mueller A.J."/>
            <person name="Daebeler A."/>
            <person name="Herbold C.W."/>
            <person name="Kirkegaard R.H."/>
            <person name="Daims H."/>
        </authorList>
    </citation>
    <scope>NUCLEOTIDE SEQUENCE [LARGE SCALE GENOMIC DNA]</scope>
    <source>
        <strain evidence="7 8">EB</strain>
    </source>
</reference>
<dbReference type="Pfam" id="PF01946">
    <property type="entry name" value="Thi4"/>
    <property type="match status" value="1"/>
</dbReference>
<keyword evidence="3 6" id="KW-0784">Thiamine biosynthesis</keyword>
<dbReference type="PANTHER" id="PTHR43422">
    <property type="entry name" value="THIAMINE THIAZOLE SYNTHASE"/>
    <property type="match status" value="1"/>
</dbReference>
<dbReference type="InterPro" id="IPR002922">
    <property type="entry name" value="Thi4_fam"/>
</dbReference>
<feature type="binding site" description="in other chain" evidence="6">
    <location>
        <position position="43"/>
    </location>
    <ligand>
        <name>NAD(+)</name>
        <dbReference type="ChEBI" id="CHEBI:57540"/>
        <note>ligand shared between two adjacent protomers</note>
    </ligand>
</feature>